<evidence type="ECO:0000313" key="5">
    <source>
        <dbReference type="Proteomes" id="UP000663870"/>
    </source>
</evidence>
<evidence type="ECO:0000313" key="4">
    <source>
        <dbReference type="Proteomes" id="UP000663854"/>
    </source>
</evidence>
<dbReference type="EMBL" id="CAJNOL010003192">
    <property type="protein sequence ID" value="CAF1550912.1"/>
    <property type="molecule type" value="Genomic_DNA"/>
</dbReference>
<feature type="transmembrane region" description="Helical" evidence="1">
    <location>
        <begin position="67"/>
        <end position="89"/>
    </location>
</feature>
<dbReference type="EMBL" id="CAJNOH010002087">
    <property type="protein sequence ID" value="CAF1271422.1"/>
    <property type="molecule type" value="Genomic_DNA"/>
</dbReference>
<keyword evidence="1" id="KW-1133">Transmembrane helix</keyword>
<dbReference type="Proteomes" id="UP000663854">
    <property type="component" value="Unassembled WGS sequence"/>
</dbReference>
<keyword evidence="1" id="KW-0812">Transmembrane</keyword>
<organism evidence="2 4">
    <name type="scientific">Rotaria sordida</name>
    <dbReference type="NCBI Taxonomy" id="392033"/>
    <lineage>
        <taxon>Eukaryota</taxon>
        <taxon>Metazoa</taxon>
        <taxon>Spiralia</taxon>
        <taxon>Gnathifera</taxon>
        <taxon>Rotifera</taxon>
        <taxon>Eurotatoria</taxon>
        <taxon>Bdelloidea</taxon>
        <taxon>Philodinida</taxon>
        <taxon>Philodinidae</taxon>
        <taxon>Rotaria</taxon>
    </lineage>
</organism>
<protein>
    <submittedName>
        <fullName evidence="2">Uncharacterized protein</fullName>
    </submittedName>
</protein>
<dbReference type="AlphaFoldDB" id="A0A815BJF0"/>
<reference evidence="2" key="1">
    <citation type="submission" date="2021-02" db="EMBL/GenBank/DDBJ databases">
        <authorList>
            <person name="Nowell W R."/>
        </authorList>
    </citation>
    <scope>NUCLEOTIDE SEQUENCE</scope>
</reference>
<keyword evidence="1" id="KW-0472">Membrane</keyword>
<accession>A0A815BJF0</accession>
<gene>
    <name evidence="3" type="ORF">JXQ802_LOCUS43630</name>
    <name evidence="2" type="ORF">PYM288_LOCUS28400</name>
</gene>
<dbReference type="SUPFAM" id="SSF89372">
    <property type="entry name" value="Fucose-specific lectin"/>
    <property type="match status" value="1"/>
</dbReference>
<evidence type="ECO:0000256" key="1">
    <source>
        <dbReference type="SAM" id="Phobius"/>
    </source>
</evidence>
<keyword evidence="5" id="KW-1185">Reference proteome</keyword>
<proteinExistence type="predicted"/>
<evidence type="ECO:0000313" key="2">
    <source>
        <dbReference type="EMBL" id="CAF1271422.1"/>
    </source>
</evidence>
<sequence>MFGERTTSYLRHLHLVVHSEQQRLRFPVYVIQPEESSHQRQQLEPSYETKANVFHTYLQTKSFNLHYCIPILFLTLCLVIAIGLLSSLLTHNTNIQQCPIYDCSWINTTIDSTIRSTTTSYNFNITSEISFVPNWNTSLSSIITSTSTSTIIVDRNLLYGDNCTEHEQCTLSKNLFCQYEFDLNQKHCFCETTYFWNKNTQQCEPKKDINDVCQFDNECRLDHGITCDLKTGTNIRRCRCMGEYYWSKISNCGDLKIQDFVHCTDEIYISSCLIKEIDNGIYHNVNIRQIQDDEIEFDYFILDSPEIQEIERIECCWSINKRYCFGIDSETNKLLIVIIDINGIESYRHINQSVIGLPNVLRQVDNTIVCYVEGNDSNLLSITIDPKNNDLLTVHQRGGKTYGERSCFLAINRTAYCFYRDIDHHLTVVAMNGTTTIQDIHMDIHPDTNLKTGPSCGWVGTNILLKLYCFAVFNNEKIHRIEQKDNIWSNWMIMPSDKIFIQRPLFVTSKPPDDISTAQSCHVLAIDTSNEVYVSSNTDCAHQDSFSPWSLLQTDVGLLSFNGSFRLPDGRIGVYGIGIDDLPYYTTMNPVTHNFEPIKLAVSFE</sequence>
<evidence type="ECO:0000313" key="3">
    <source>
        <dbReference type="EMBL" id="CAF1550912.1"/>
    </source>
</evidence>
<dbReference type="Proteomes" id="UP000663870">
    <property type="component" value="Unassembled WGS sequence"/>
</dbReference>
<name>A0A815BJF0_9BILA</name>
<comment type="caution">
    <text evidence="2">The sequence shown here is derived from an EMBL/GenBank/DDBJ whole genome shotgun (WGS) entry which is preliminary data.</text>
</comment>